<dbReference type="InterPro" id="IPR025699">
    <property type="entry name" value="ABC2_memb-like"/>
</dbReference>
<protein>
    <submittedName>
        <fullName evidence="2">ABC-2 family transporter protein</fullName>
    </submittedName>
</protein>
<dbReference type="AlphaFoldDB" id="A0A1I1B8S6"/>
<dbReference type="Pfam" id="PF13346">
    <property type="entry name" value="ABC2_membrane_5"/>
    <property type="match status" value="1"/>
</dbReference>
<feature type="transmembrane region" description="Helical" evidence="1">
    <location>
        <begin position="92"/>
        <end position="116"/>
    </location>
</feature>
<feature type="transmembrane region" description="Helical" evidence="1">
    <location>
        <begin position="153"/>
        <end position="172"/>
    </location>
</feature>
<accession>A0A1I1B8S6</accession>
<dbReference type="Proteomes" id="UP000198619">
    <property type="component" value="Unassembled WGS sequence"/>
</dbReference>
<gene>
    <name evidence="2" type="ORF">SAMN04488528_10795</name>
</gene>
<keyword evidence="1" id="KW-0472">Membrane</keyword>
<keyword evidence="3" id="KW-1185">Reference proteome</keyword>
<evidence type="ECO:0000313" key="3">
    <source>
        <dbReference type="Proteomes" id="UP000198619"/>
    </source>
</evidence>
<name>A0A1I1B8S6_9CLOT</name>
<keyword evidence="1" id="KW-0812">Transmembrane</keyword>
<keyword evidence="1" id="KW-1133">Transmembrane helix</keyword>
<organism evidence="2 3">
    <name type="scientific">Clostridium frigidicarnis</name>
    <dbReference type="NCBI Taxonomy" id="84698"/>
    <lineage>
        <taxon>Bacteria</taxon>
        <taxon>Bacillati</taxon>
        <taxon>Bacillota</taxon>
        <taxon>Clostridia</taxon>
        <taxon>Eubacteriales</taxon>
        <taxon>Clostridiaceae</taxon>
        <taxon>Clostridium</taxon>
    </lineage>
</organism>
<feature type="transmembrane region" description="Helical" evidence="1">
    <location>
        <begin position="40"/>
        <end position="58"/>
    </location>
</feature>
<evidence type="ECO:0000313" key="2">
    <source>
        <dbReference type="EMBL" id="SFB46754.1"/>
    </source>
</evidence>
<feature type="transmembrane region" description="Helical" evidence="1">
    <location>
        <begin position="122"/>
        <end position="141"/>
    </location>
</feature>
<dbReference type="RefSeq" id="WP_090043300.1">
    <property type="nucleotide sequence ID" value="NZ_FOKI01000079.1"/>
</dbReference>
<sequence length="224" mass="25519">MKRFILNELKIKKATFITCTLLLVINPILAFIFSGKNGEVGYNGMQGIYTIFTFALMWECNTISSFSDVKSKVFITYKSLPISGKKFVLNKYVIYIMTSILYGVITFCITRIVGFIDKDIPVMNFNSILLSVGTSLIFISIQMPIIFKNVEKYLSFIVIGFIVLFAIVPRFLDKFIDIHFKDVAIKMIGQEVSNISILYFIVSIILIGISLNISMITFQSRMRV</sequence>
<dbReference type="EMBL" id="FOKI01000079">
    <property type="protein sequence ID" value="SFB46754.1"/>
    <property type="molecule type" value="Genomic_DNA"/>
</dbReference>
<feature type="transmembrane region" description="Helical" evidence="1">
    <location>
        <begin position="197"/>
        <end position="218"/>
    </location>
</feature>
<dbReference type="STRING" id="84698.SAMN04488528_10795"/>
<proteinExistence type="predicted"/>
<evidence type="ECO:0000256" key="1">
    <source>
        <dbReference type="SAM" id="Phobius"/>
    </source>
</evidence>
<reference evidence="2 3" key="1">
    <citation type="submission" date="2016-10" db="EMBL/GenBank/DDBJ databases">
        <authorList>
            <person name="de Groot N.N."/>
        </authorList>
    </citation>
    <scope>NUCLEOTIDE SEQUENCE [LARGE SCALE GENOMIC DNA]</scope>
    <source>
        <strain evidence="2 3">DSM 12271</strain>
    </source>
</reference>